<comment type="caution">
    <text evidence="2">The sequence shown here is derived from an EMBL/GenBank/DDBJ whole genome shotgun (WGS) entry which is preliminary data.</text>
</comment>
<accession>A0A840VG25</accession>
<dbReference type="InterPro" id="IPR055259">
    <property type="entry name" value="YkvP/CgeB_Glyco_trans-like"/>
</dbReference>
<dbReference type="Proteomes" id="UP000553706">
    <property type="component" value="Unassembled WGS sequence"/>
</dbReference>
<sequence length="348" mass="39006">MQIIHVSSFPITRKSPNLHAVSIKLSNGLTRNGHNVLNVSDRDVARMSAFGYRRLGTRHANRVLREICEMHRPDLLLLGHADVISPETVAAIRRDRPALRVIQWNVDPLFEPDNVARINAKLDVVDATLISTAGAELEQFRRPGHLVGFLPNPVDFSIETARNHERAELPFEVFYACRNPAHPPRCVFGRDWNMNEFCAQLQQLCPELRMTLPGIAGRPPLKGYEFQQSMCEAGIGLNISRRPDSWLYSSDRLAQLAGNGMVVAMERGTGYETLFTAKQMLFASSLEELATGLRALAADPAQRMAMATAGRARYHELFNERIVARYIEQVAAGPVDPRDYEWPTLLPG</sequence>
<evidence type="ECO:0000259" key="1">
    <source>
        <dbReference type="Pfam" id="PF13524"/>
    </source>
</evidence>
<dbReference type="AlphaFoldDB" id="A0A840VG25"/>
<evidence type="ECO:0000313" key="2">
    <source>
        <dbReference type="EMBL" id="MBB5372165.1"/>
    </source>
</evidence>
<evidence type="ECO:0000313" key="3">
    <source>
        <dbReference type="Proteomes" id="UP000553706"/>
    </source>
</evidence>
<dbReference type="Pfam" id="PF13524">
    <property type="entry name" value="Glyco_trans_1_2"/>
    <property type="match status" value="1"/>
</dbReference>
<organism evidence="2 3">
    <name type="scientific">Acidocella aromatica</name>
    <dbReference type="NCBI Taxonomy" id="1303579"/>
    <lineage>
        <taxon>Bacteria</taxon>
        <taxon>Pseudomonadati</taxon>
        <taxon>Pseudomonadota</taxon>
        <taxon>Alphaproteobacteria</taxon>
        <taxon>Acetobacterales</taxon>
        <taxon>Acidocellaceae</taxon>
        <taxon>Acidocella</taxon>
    </lineage>
</organism>
<reference evidence="2 3" key="1">
    <citation type="submission" date="2020-08" db="EMBL/GenBank/DDBJ databases">
        <title>Genomic Encyclopedia of Type Strains, Phase IV (KMG-IV): sequencing the most valuable type-strain genomes for metagenomic binning, comparative biology and taxonomic classification.</title>
        <authorList>
            <person name="Goeker M."/>
        </authorList>
    </citation>
    <scope>NUCLEOTIDE SEQUENCE [LARGE SCALE GENOMIC DNA]</scope>
    <source>
        <strain evidence="2 3">DSM 27026</strain>
    </source>
</reference>
<keyword evidence="3" id="KW-1185">Reference proteome</keyword>
<dbReference type="EMBL" id="JACHFJ010000001">
    <property type="protein sequence ID" value="MBB5372165.1"/>
    <property type="molecule type" value="Genomic_DNA"/>
</dbReference>
<feature type="domain" description="Spore protein YkvP/CgeB glycosyl transferase-like" evidence="1">
    <location>
        <begin position="197"/>
        <end position="318"/>
    </location>
</feature>
<proteinExistence type="predicted"/>
<protein>
    <recommendedName>
        <fullName evidence="1">Spore protein YkvP/CgeB glycosyl transferase-like domain-containing protein</fullName>
    </recommendedName>
</protein>
<gene>
    <name evidence="2" type="ORF">HNP71_000389</name>
</gene>
<dbReference type="RefSeq" id="WP_183265152.1">
    <property type="nucleotide sequence ID" value="NZ_JACHFJ010000001.1"/>
</dbReference>
<name>A0A840VG25_9PROT</name>